<dbReference type="Pfam" id="PF18975">
    <property type="entry name" value="DUF5711"/>
    <property type="match status" value="1"/>
</dbReference>
<dbReference type="SUPFAM" id="SSF50969">
    <property type="entry name" value="YVTN repeat-like/Quinoprotein amine dehydrogenase"/>
    <property type="match status" value="1"/>
</dbReference>
<sequence length="395" mass="44349">MEQKTKSGFSLYVNSSESVQNAIVLREKKKKYRKILLIGLAILCIMTFLIYRYRTYHTMSSTKEISKEMSDSTQSFAYENGTICYNEDGISFLNSKGETEWNKTFSVRNPISSYCGDYIVVASKSGNEVKLLDDTGNMKSLTVSYPIIDAEVAEQGVIALMLQGDDGNYIELYDAAQEKLVSIKTTPTQNGYPMDIDVSSDGQNLVVSYLVVDGIETKSRIAFYNFGNEGKEKEDRLVAGFDFKDTVIPKVSYMGNSRVSAIGDNELVIFKAGSKPSMKKEIEINESIKSIAVNEDYAALIVEAKESEEQYEARVYNRAGRQIMSHGFSYEFNKASLGDGELLLIGSYHCSILNFAGHEMFRHDFDKRVLDISPTGKARRYLVSYESGMELISLR</sequence>
<dbReference type="Proteomes" id="UP000613208">
    <property type="component" value="Unassembled WGS sequence"/>
</dbReference>
<keyword evidence="1" id="KW-1133">Transmembrane helix</keyword>
<dbReference type="InterPro" id="IPR043765">
    <property type="entry name" value="DUF5711"/>
</dbReference>
<feature type="transmembrane region" description="Helical" evidence="1">
    <location>
        <begin position="35"/>
        <end position="53"/>
    </location>
</feature>
<dbReference type="EMBL" id="BLYI01000002">
    <property type="protein sequence ID" value="GFO83655.1"/>
    <property type="molecule type" value="Genomic_DNA"/>
</dbReference>
<gene>
    <name evidence="2" type="ORF">ANBU17_00020</name>
</gene>
<name>A0A916Q697_9FIRM</name>
<evidence type="ECO:0000256" key="1">
    <source>
        <dbReference type="SAM" id="Phobius"/>
    </source>
</evidence>
<comment type="caution">
    <text evidence="2">The sequence shown here is derived from an EMBL/GenBank/DDBJ whole genome shotgun (WGS) entry which is preliminary data.</text>
</comment>
<protein>
    <recommendedName>
        <fullName evidence="4">WD40 repeat domain-containing protein</fullName>
    </recommendedName>
</protein>
<proteinExistence type="predicted"/>
<evidence type="ECO:0000313" key="2">
    <source>
        <dbReference type="EMBL" id="GFO83655.1"/>
    </source>
</evidence>
<reference evidence="2" key="1">
    <citation type="submission" date="2020-06" db="EMBL/GenBank/DDBJ databases">
        <title>Characterization of fructooligosaccharide metabolism and fructooligosaccharide-degrading enzymes in human commensal butyrate producers.</title>
        <authorList>
            <person name="Tanno H."/>
            <person name="Fujii T."/>
            <person name="Hirano K."/>
            <person name="Maeno S."/>
            <person name="Tonozuka T."/>
            <person name="Sakamoto M."/>
            <person name="Ohkuma M."/>
            <person name="Tochio T."/>
            <person name="Endo A."/>
        </authorList>
    </citation>
    <scope>NUCLEOTIDE SEQUENCE</scope>
    <source>
        <strain evidence="2">JCM 17466</strain>
    </source>
</reference>
<keyword evidence="1" id="KW-0812">Transmembrane</keyword>
<keyword evidence="3" id="KW-1185">Reference proteome</keyword>
<dbReference type="AlphaFoldDB" id="A0A916Q697"/>
<dbReference type="RefSeq" id="WP_201309475.1">
    <property type="nucleotide sequence ID" value="NZ_BLYI01000002.1"/>
</dbReference>
<organism evidence="2 3">
    <name type="scientific">Anaerostipes butyraticus</name>
    <dbReference type="NCBI Taxonomy" id="645466"/>
    <lineage>
        <taxon>Bacteria</taxon>
        <taxon>Bacillati</taxon>
        <taxon>Bacillota</taxon>
        <taxon>Clostridia</taxon>
        <taxon>Lachnospirales</taxon>
        <taxon>Lachnospiraceae</taxon>
        <taxon>Anaerostipes</taxon>
    </lineage>
</organism>
<dbReference type="InterPro" id="IPR011044">
    <property type="entry name" value="Quino_amine_DH_bsu"/>
</dbReference>
<keyword evidence="1" id="KW-0472">Membrane</keyword>
<evidence type="ECO:0008006" key="4">
    <source>
        <dbReference type="Google" id="ProtNLM"/>
    </source>
</evidence>
<evidence type="ECO:0000313" key="3">
    <source>
        <dbReference type="Proteomes" id="UP000613208"/>
    </source>
</evidence>
<accession>A0A916Q697</accession>